<keyword evidence="8" id="KW-0999">Mitochondrion inner membrane</keyword>
<comment type="caution">
    <text evidence="10">The sequence shown here is derived from an EMBL/GenBank/DDBJ whole genome shotgun (WGS) entry which is preliminary data.</text>
</comment>
<evidence type="ECO:0000313" key="11">
    <source>
        <dbReference type="Proteomes" id="UP001530400"/>
    </source>
</evidence>
<protein>
    <recommendedName>
        <fullName evidence="8">Mitochondrial import inner membrane translocase subunit Tim21</fullName>
    </recommendedName>
</protein>
<dbReference type="Gene3D" id="3.10.450.320">
    <property type="entry name" value="Mitochondrial import inner membrane translocase subunit Tim21"/>
    <property type="match status" value="1"/>
</dbReference>
<evidence type="ECO:0000256" key="8">
    <source>
        <dbReference type="RuleBase" id="RU367142"/>
    </source>
</evidence>
<comment type="similarity">
    <text evidence="2 8">Belongs to the TIM21 family.</text>
</comment>
<name>A0ABD3QK12_9STRA</name>
<dbReference type="InterPro" id="IPR038552">
    <property type="entry name" value="Tim21_IMS_sf"/>
</dbReference>
<evidence type="ECO:0000256" key="6">
    <source>
        <dbReference type="ARBA" id="ARBA00023128"/>
    </source>
</evidence>
<feature type="compositionally biased region" description="Low complexity" evidence="9">
    <location>
        <begin position="93"/>
        <end position="110"/>
    </location>
</feature>
<dbReference type="Pfam" id="PF08294">
    <property type="entry name" value="TIM21"/>
    <property type="match status" value="1"/>
</dbReference>
<keyword evidence="8" id="KW-0813">Transport</keyword>
<dbReference type="GO" id="GO:0005744">
    <property type="term" value="C:TIM23 mitochondrial import inner membrane translocase complex"/>
    <property type="evidence" value="ECO:0007669"/>
    <property type="project" value="UniProtKB-UniRule"/>
</dbReference>
<evidence type="ECO:0000256" key="5">
    <source>
        <dbReference type="ARBA" id="ARBA00022989"/>
    </source>
</evidence>
<keyword evidence="5" id="KW-1133">Transmembrane helix</keyword>
<evidence type="ECO:0000256" key="4">
    <source>
        <dbReference type="ARBA" id="ARBA00022946"/>
    </source>
</evidence>
<keyword evidence="7" id="KW-0472">Membrane</keyword>
<evidence type="ECO:0000256" key="7">
    <source>
        <dbReference type="ARBA" id="ARBA00023136"/>
    </source>
</evidence>
<feature type="region of interest" description="Disordered" evidence="9">
    <location>
        <begin position="15"/>
        <end position="50"/>
    </location>
</feature>
<keyword evidence="11" id="KW-1185">Reference proteome</keyword>
<keyword evidence="6 8" id="KW-0496">Mitochondrion</keyword>
<gene>
    <name evidence="10" type="ORF">ACHAWO_013267</name>
</gene>
<feature type="compositionally biased region" description="Low complexity" evidence="9">
    <location>
        <begin position="29"/>
        <end position="50"/>
    </location>
</feature>
<dbReference type="InterPro" id="IPR013261">
    <property type="entry name" value="Tim21"/>
</dbReference>
<keyword evidence="8" id="KW-0811">Translocation</keyword>
<organism evidence="10 11">
    <name type="scientific">Cyclotella atomus</name>
    <dbReference type="NCBI Taxonomy" id="382360"/>
    <lineage>
        <taxon>Eukaryota</taxon>
        <taxon>Sar</taxon>
        <taxon>Stramenopiles</taxon>
        <taxon>Ochrophyta</taxon>
        <taxon>Bacillariophyta</taxon>
        <taxon>Coscinodiscophyceae</taxon>
        <taxon>Thalassiosirophycidae</taxon>
        <taxon>Stephanodiscales</taxon>
        <taxon>Stephanodiscaceae</taxon>
        <taxon>Cyclotella</taxon>
    </lineage>
</organism>
<dbReference type="GO" id="GO:0030150">
    <property type="term" value="P:protein import into mitochondrial matrix"/>
    <property type="evidence" value="ECO:0007669"/>
    <property type="project" value="UniProtKB-UniRule"/>
</dbReference>
<dbReference type="PANTHER" id="PTHR13032:SF6">
    <property type="entry name" value="MITOCHONDRIAL IMPORT INNER MEMBRANE TRANSLOCASE SUBUNIT TIM21"/>
    <property type="match status" value="1"/>
</dbReference>
<evidence type="ECO:0000256" key="2">
    <source>
        <dbReference type="ARBA" id="ARBA00010867"/>
    </source>
</evidence>
<feature type="region of interest" description="Disordered" evidence="9">
    <location>
        <begin position="79"/>
        <end position="110"/>
    </location>
</feature>
<evidence type="ECO:0000256" key="9">
    <source>
        <dbReference type="SAM" id="MobiDB-lite"/>
    </source>
</evidence>
<comment type="function">
    <text evidence="8">Essential component of the TIM23 complex, a complex that mediates the translocation of transit peptide-containing proteins across the mitochondrial inner membrane.</text>
</comment>
<keyword evidence="4" id="KW-0809">Transit peptide</keyword>
<comment type="subunit">
    <text evidence="8">Component of the TIM23 complex.</text>
</comment>
<dbReference type="PANTHER" id="PTHR13032">
    <property type="entry name" value="MITOCHONDRIAL IMPORT INNER MEMBRANE TRANSLOCASE SUBUNIT TIM21"/>
    <property type="match status" value="1"/>
</dbReference>
<proteinExistence type="inferred from homology"/>
<dbReference type="EMBL" id="JALLPJ020000155">
    <property type="protein sequence ID" value="KAL3800725.1"/>
    <property type="molecule type" value="Genomic_DNA"/>
</dbReference>
<accession>A0ABD3QK12</accession>
<reference evidence="10 11" key="1">
    <citation type="submission" date="2024-10" db="EMBL/GenBank/DDBJ databases">
        <title>Updated reference genomes for cyclostephanoid diatoms.</title>
        <authorList>
            <person name="Roberts W.R."/>
            <person name="Alverson A.J."/>
        </authorList>
    </citation>
    <scope>NUCLEOTIDE SEQUENCE [LARGE SCALE GENOMIC DNA]</scope>
    <source>
        <strain evidence="10 11">AJA010-31</strain>
    </source>
</reference>
<sequence>MIRSAFIRPLPRSVTKSNVTSRRAPIAFHSTTSSTTTLQHQSSSFPSLPSKSLPSQFQFIALQLSRNNLRTNPRHNLIARASSSSTSDKKQSTNESSSSSSSTSEPTSQEIVLTPGEKVVVGTRLFFWAGALAFASVCGYYIAKELLPTKMSPNTVFDKATDKIRQNQEVNRRFGPFKTYGRDHGGHREGRRNFIEHTEYTAQEDGSKRTRVRFNLEGQYGQAFVFAEVSKEMESGEFVYILVQDKRNGQVITVVDNRAALVARRLGGGSGEGADVFAALLGGGKK</sequence>
<evidence type="ECO:0000313" key="10">
    <source>
        <dbReference type="EMBL" id="KAL3800725.1"/>
    </source>
</evidence>
<comment type="subcellular location">
    <subcellularLocation>
        <location evidence="8">Mitochondrion inner membrane</location>
        <topology evidence="8">Single-pass membrane protein</topology>
    </subcellularLocation>
    <subcellularLocation>
        <location evidence="1">Mitochondrion membrane</location>
        <topology evidence="1">Single-pass membrane protein</topology>
    </subcellularLocation>
</comment>
<evidence type="ECO:0000256" key="1">
    <source>
        <dbReference type="ARBA" id="ARBA00004304"/>
    </source>
</evidence>
<evidence type="ECO:0000256" key="3">
    <source>
        <dbReference type="ARBA" id="ARBA00022692"/>
    </source>
</evidence>
<dbReference type="Proteomes" id="UP001530400">
    <property type="component" value="Unassembled WGS sequence"/>
</dbReference>
<dbReference type="AlphaFoldDB" id="A0ABD3QK12"/>
<keyword evidence="3" id="KW-0812">Transmembrane</keyword>
<keyword evidence="8" id="KW-0653">Protein transport</keyword>